<evidence type="ECO:0000256" key="1">
    <source>
        <dbReference type="SAM" id="SignalP"/>
    </source>
</evidence>
<reference evidence="2 3" key="1">
    <citation type="submission" date="2016-11" db="EMBL/GenBank/DDBJ databases">
        <authorList>
            <person name="Jaros S."/>
            <person name="Januszkiewicz K."/>
            <person name="Wedrychowicz H."/>
        </authorList>
    </citation>
    <scope>NUCLEOTIDE SEQUENCE [LARGE SCALE GENOMIC DNA]</scope>
    <source>
        <strain evidence="2 3">DSM 19436</strain>
    </source>
</reference>
<dbReference type="PANTHER" id="PTHR11884:SF1">
    <property type="entry name" value="GOLGI APPARATUS PROTEIN 1"/>
    <property type="match status" value="1"/>
</dbReference>
<dbReference type="Proteomes" id="UP000184485">
    <property type="component" value="Unassembled WGS sequence"/>
</dbReference>
<protein>
    <recommendedName>
        <fullName evidence="4">Cysteine rich repeat-containing protein</fullName>
    </recommendedName>
</protein>
<dbReference type="PANTHER" id="PTHR11884">
    <property type="entry name" value="SELECTIN LIGAND RELATED"/>
    <property type="match status" value="1"/>
</dbReference>
<keyword evidence="1" id="KW-0732">Signal</keyword>
<feature type="signal peptide" evidence="1">
    <location>
        <begin position="1"/>
        <end position="22"/>
    </location>
</feature>
<dbReference type="EMBL" id="FQUP01000007">
    <property type="protein sequence ID" value="SHG70849.1"/>
    <property type="molecule type" value="Genomic_DNA"/>
</dbReference>
<dbReference type="OrthoDB" id="7958331at2"/>
<sequence>MRFITIGLAAAAMAIGMAGASAQTMSYSDAGALLAQSCGKDITKYCAKVNLGDGALRDCMMSQQAKISPQCLTDYQAVVASITKRNAAQQSVAKLCKNDVVRHCQGMVAGDAHFLSCLNAASRVVTAACNQAIVDAGWR</sequence>
<evidence type="ECO:0008006" key="4">
    <source>
        <dbReference type="Google" id="ProtNLM"/>
    </source>
</evidence>
<accession>A0A1M5M1R0</accession>
<dbReference type="AlphaFoldDB" id="A0A1M5M1R0"/>
<organism evidence="2 3">
    <name type="scientific">Kaistia soli DSM 19436</name>
    <dbReference type="NCBI Taxonomy" id="1122133"/>
    <lineage>
        <taxon>Bacteria</taxon>
        <taxon>Pseudomonadati</taxon>
        <taxon>Pseudomonadota</taxon>
        <taxon>Alphaproteobacteria</taxon>
        <taxon>Hyphomicrobiales</taxon>
        <taxon>Kaistiaceae</taxon>
        <taxon>Kaistia</taxon>
    </lineage>
</organism>
<feature type="chain" id="PRO_5012409398" description="Cysteine rich repeat-containing protein" evidence="1">
    <location>
        <begin position="23"/>
        <end position="139"/>
    </location>
</feature>
<dbReference type="InterPro" id="IPR039728">
    <property type="entry name" value="GLG1"/>
</dbReference>
<name>A0A1M5M1R0_9HYPH</name>
<keyword evidence="3" id="KW-1185">Reference proteome</keyword>
<gene>
    <name evidence="2" type="ORF">SAMN02745157_4660</name>
</gene>
<dbReference type="RefSeq" id="WP_073057938.1">
    <property type="nucleotide sequence ID" value="NZ_FQUP01000007.1"/>
</dbReference>
<proteinExistence type="predicted"/>
<evidence type="ECO:0000313" key="2">
    <source>
        <dbReference type="EMBL" id="SHG70849.1"/>
    </source>
</evidence>
<evidence type="ECO:0000313" key="3">
    <source>
        <dbReference type="Proteomes" id="UP000184485"/>
    </source>
</evidence>